<dbReference type="SMART" id="SM00597">
    <property type="entry name" value="ZnF_TTF"/>
    <property type="match status" value="1"/>
</dbReference>
<dbReference type="PANTHER" id="PTHR11697">
    <property type="entry name" value="GENERAL TRANSCRIPTION FACTOR 2-RELATED ZINC FINGER PROTEIN"/>
    <property type="match status" value="1"/>
</dbReference>
<feature type="region of interest" description="Disordered" evidence="1">
    <location>
        <begin position="13"/>
        <end position="40"/>
    </location>
</feature>
<gene>
    <name evidence="3" type="ORF">RchiOBHm_Chr1g0380371</name>
</gene>
<dbReference type="Proteomes" id="UP000238479">
    <property type="component" value="Chromosome 1"/>
</dbReference>
<evidence type="ECO:0000259" key="2">
    <source>
        <dbReference type="SMART" id="SM00597"/>
    </source>
</evidence>
<comment type="caution">
    <text evidence="3">The sequence shown here is derived from an EMBL/GenBank/DDBJ whole genome shotgun (WGS) entry which is preliminary data.</text>
</comment>
<dbReference type="InterPro" id="IPR006580">
    <property type="entry name" value="Znf_TTF"/>
</dbReference>
<dbReference type="InterPro" id="IPR025398">
    <property type="entry name" value="DUF4371"/>
</dbReference>
<dbReference type="Pfam" id="PF14291">
    <property type="entry name" value="DUF4371"/>
    <property type="match status" value="1"/>
</dbReference>
<name>A0A2P6SNT9_ROSCH</name>
<protein>
    <submittedName>
        <fullName evidence="3">Putative transcription factor and/or regulators TTF-type(Zn) family</fullName>
    </submittedName>
</protein>
<feature type="domain" description="TTF-type" evidence="2">
    <location>
        <begin position="88"/>
        <end position="182"/>
    </location>
</feature>
<accession>A0A2P6SNT9</accession>
<dbReference type="GO" id="GO:0046983">
    <property type="term" value="F:protein dimerization activity"/>
    <property type="evidence" value="ECO:0007669"/>
    <property type="project" value="InterPro"/>
</dbReference>
<dbReference type="InterPro" id="IPR012337">
    <property type="entry name" value="RNaseH-like_sf"/>
</dbReference>
<keyword evidence="4" id="KW-1185">Reference proteome</keyword>
<sequence length="801" mass="91638">MQVQWRYFKKISRPEETSSSTKNNVDSESSKKNELEAILDDLPSDPARRKRILDYDPNIRDQVRRRYLLKGPCQPRNHEFPQKVISGTKRRFVPSWFDEHPEWLEYSIENDAMFCLCCYLFKPHHGDQGGGDTFTCKGFSNWKNKKGLQDHVGGLGSVHNQALLNCQALMDQKQHLESVISRQVESSKHNYYTLLNASIDCVRFLLRQGLAFRGHYESESSNNRGNFLELLEFLAEHNDRVKAVAFENAPGNLQLTSPVIQKDIINAAAVETLNAIMFDMGDAPFSILVDEARDHSIKEQMAVVLRYVDNKGQVIERFVGIQHVKSTDARSLKLAIDELFSRNGLSISNLRGQGYDGASNMQGEFNGLKALILKENDCAFYVHCFAHQLQLALVALAKNHVLVASFFFLVTRVVNIVGASCKRRDLLREQQQNEVMEALHNDDLLSGRGLNQETTLKRPGDTRWGSHYGTLLSIISMFSSIIKVIEMIIEDGAYPDQRGECNLLLAQMQSFDFIFCLFLMRQVLGVTNDLSQALQKNDQDIVNAMDLVKACKQKLQKMREDECEWDDFLDKVYSFCGKHGIKIPNMDDVFVAQGKSQRRAEKITNLHHYRVEVFYTVIDRQLSDLNDRFNEVNSELLLCVASLSPDNLFSAFDKQKLLRLAKFYPRDFSERDILSLEDKLDIYANEMRFNNEFSQLKGIGSLAKKLVETGKHKTHASVYKLLTLALVLPVATASVERVFSAMNIVKNPLRNRMGDQWMNDSLLVYIEKDIFNSIGNDAIMQRFQNMKSRRGQLPSRTKFVI</sequence>
<organism evidence="3 4">
    <name type="scientific">Rosa chinensis</name>
    <name type="common">China rose</name>
    <dbReference type="NCBI Taxonomy" id="74649"/>
    <lineage>
        <taxon>Eukaryota</taxon>
        <taxon>Viridiplantae</taxon>
        <taxon>Streptophyta</taxon>
        <taxon>Embryophyta</taxon>
        <taxon>Tracheophyta</taxon>
        <taxon>Spermatophyta</taxon>
        <taxon>Magnoliopsida</taxon>
        <taxon>eudicotyledons</taxon>
        <taxon>Gunneridae</taxon>
        <taxon>Pentapetalae</taxon>
        <taxon>rosids</taxon>
        <taxon>fabids</taxon>
        <taxon>Rosales</taxon>
        <taxon>Rosaceae</taxon>
        <taxon>Rosoideae</taxon>
        <taxon>Rosoideae incertae sedis</taxon>
        <taxon>Rosa</taxon>
    </lineage>
</organism>
<reference evidence="3 4" key="1">
    <citation type="journal article" date="2018" name="Nat. Genet.">
        <title>The Rosa genome provides new insights in the design of modern roses.</title>
        <authorList>
            <person name="Bendahmane M."/>
        </authorList>
    </citation>
    <scope>NUCLEOTIDE SEQUENCE [LARGE SCALE GENOMIC DNA]</scope>
    <source>
        <strain evidence="4">cv. Old Blush</strain>
    </source>
</reference>
<dbReference type="OMA" id="YCSKAQQ"/>
<proteinExistence type="predicted"/>
<dbReference type="STRING" id="74649.A0A2P6SNT9"/>
<dbReference type="InterPro" id="IPR008906">
    <property type="entry name" value="HATC_C_dom"/>
</dbReference>
<dbReference type="InterPro" id="IPR055298">
    <property type="entry name" value="AtLOH3-like"/>
</dbReference>
<dbReference type="PANTHER" id="PTHR11697:SF230">
    <property type="entry name" value="ZINC FINGER, MYM DOMAIN CONTAINING 1"/>
    <property type="match status" value="1"/>
</dbReference>
<dbReference type="SUPFAM" id="SSF53098">
    <property type="entry name" value="Ribonuclease H-like"/>
    <property type="match status" value="1"/>
</dbReference>
<evidence type="ECO:0000313" key="4">
    <source>
        <dbReference type="Proteomes" id="UP000238479"/>
    </source>
</evidence>
<dbReference type="EMBL" id="PDCK01000039">
    <property type="protein sequence ID" value="PRQ60364.1"/>
    <property type="molecule type" value="Genomic_DNA"/>
</dbReference>
<feature type="compositionally biased region" description="Polar residues" evidence="1">
    <location>
        <begin position="17"/>
        <end position="27"/>
    </location>
</feature>
<dbReference type="Gramene" id="PRQ60364">
    <property type="protein sequence ID" value="PRQ60364"/>
    <property type="gene ID" value="RchiOBHm_Chr1g0380371"/>
</dbReference>
<evidence type="ECO:0000256" key="1">
    <source>
        <dbReference type="SAM" id="MobiDB-lite"/>
    </source>
</evidence>
<dbReference type="AlphaFoldDB" id="A0A2P6SNT9"/>
<dbReference type="Pfam" id="PF05699">
    <property type="entry name" value="Dimer_Tnp_hAT"/>
    <property type="match status" value="1"/>
</dbReference>
<evidence type="ECO:0000313" key="3">
    <source>
        <dbReference type="EMBL" id="PRQ60364.1"/>
    </source>
</evidence>